<gene>
    <name evidence="5 7" type="primary">hscA</name>
    <name evidence="7" type="ORF">EYC87_01815</name>
</gene>
<dbReference type="Gene3D" id="3.90.640.10">
    <property type="entry name" value="Actin, Chain A, domain 4"/>
    <property type="match status" value="1"/>
</dbReference>
<dbReference type="Proteomes" id="UP001143307">
    <property type="component" value="Unassembled WGS sequence"/>
</dbReference>
<evidence type="ECO:0000256" key="6">
    <source>
        <dbReference type="RuleBase" id="RU003322"/>
    </source>
</evidence>
<evidence type="ECO:0000256" key="4">
    <source>
        <dbReference type="ARBA" id="ARBA00023186"/>
    </source>
</evidence>
<dbReference type="InterPro" id="IPR018181">
    <property type="entry name" value="Heat_shock_70_CS"/>
</dbReference>
<accession>A0ABT3SQR3</accession>
<dbReference type="SUPFAM" id="SSF53067">
    <property type="entry name" value="Actin-like ATPase domain"/>
    <property type="match status" value="2"/>
</dbReference>
<proteinExistence type="inferred from homology"/>
<dbReference type="NCBIfam" id="TIGR01991">
    <property type="entry name" value="HscA"/>
    <property type="match status" value="1"/>
</dbReference>
<comment type="caution">
    <text evidence="7">The sequence shown here is derived from an EMBL/GenBank/DDBJ whole genome shotgun (WGS) entry which is preliminary data.</text>
</comment>
<dbReference type="Gene3D" id="2.60.34.10">
    <property type="entry name" value="Substrate Binding Domain Of DNAk, Chain A, domain 1"/>
    <property type="match status" value="1"/>
</dbReference>
<dbReference type="InterPro" id="IPR043129">
    <property type="entry name" value="ATPase_NBD"/>
</dbReference>
<dbReference type="PROSITE" id="PS00297">
    <property type="entry name" value="HSP70_1"/>
    <property type="match status" value="1"/>
</dbReference>
<dbReference type="RefSeq" id="WP_279251354.1">
    <property type="nucleotide sequence ID" value="NZ_SHNP01000001.1"/>
</dbReference>
<dbReference type="Gene3D" id="3.30.420.40">
    <property type="match status" value="2"/>
</dbReference>
<comment type="similarity">
    <text evidence="1 5 6">Belongs to the heat shock protein 70 family.</text>
</comment>
<evidence type="ECO:0000256" key="5">
    <source>
        <dbReference type="HAMAP-Rule" id="MF_00679"/>
    </source>
</evidence>
<keyword evidence="8" id="KW-1185">Reference proteome</keyword>
<dbReference type="EMBL" id="SHNP01000001">
    <property type="protein sequence ID" value="MCX2972323.1"/>
    <property type="molecule type" value="Genomic_DNA"/>
</dbReference>
<keyword evidence="2 5" id="KW-0547">Nucleotide-binding</keyword>
<dbReference type="InterPro" id="IPR029047">
    <property type="entry name" value="HSP70_peptide-bd_sf"/>
</dbReference>
<dbReference type="Gene3D" id="1.20.1270.10">
    <property type="match status" value="1"/>
</dbReference>
<sequence length="626" mass="66219">MALLQIAEPGQSPVPHQTKRAVGIDLGTTNSLVATVRGGRSEVLSDAEGQAMLPSVVNYSSADGARVGAVAQALSSEHPADTLVSVKRFMGRGRADAQQEAERAHYQLADNEEGMVSFVTTQGTVSPVQASAEILSVLETRAREALGGEIEGAVITVPAYFDDAQRQATKDAATLAGLPVMRLLNEPTAAAVAYGLDSGEEGVIAVYDLGGGTFDISILKLHRGVFEVLATGGDTALGGDDLDAAVAGWALEQRPCAPLSGGQHRALRSMARKAKEALSTGNSVDLPIAEIVADAQSLTLSRVDFEALIQPLVKRTLRACRRCLRDAGIAAVDNVVMVGGSTRVPLVRAAVADFFERKPLTDIDPDRVVAMGAAIQADILVGNRPEGDLLLLDVIPLSLGLETMGGLVEKIVPRNTTIPVTRAQEFTTFKDGQTALAVHIVQGERELVSDSRSLARFELRGIPPMVAGAARIMVTFQVDADGLLNVSAQEAATGAESSVTVKPSFGLNDEQITQMLQASFSHAADDKNARQLAEQRLDAEQLLDGLEAALAADGSELLSQPECEALHRLMKELREQAASESIDDIRKLTEQLGRASEAFAARRMDKSIKQALSGVSLEALDQEVSE</sequence>
<dbReference type="PROSITE" id="PS01036">
    <property type="entry name" value="HSP70_3"/>
    <property type="match status" value="1"/>
</dbReference>
<evidence type="ECO:0000256" key="2">
    <source>
        <dbReference type="ARBA" id="ARBA00022741"/>
    </source>
</evidence>
<dbReference type="Pfam" id="PF00012">
    <property type="entry name" value="HSP70"/>
    <property type="match status" value="1"/>
</dbReference>
<keyword evidence="4 5" id="KW-0143">Chaperone</keyword>
<keyword evidence="3 5" id="KW-0067">ATP-binding</keyword>
<dbReference type="InterPro" id="IPR013126">
    <property type="entry name" value="Hsp_70_fam"/>
</dbReference>
<reference evidence="7" key="1">
    <citation type="submission" date="2019-02" db="EMBL/GenBank/DDBJ databases">
        <authorList>
            <person name="Li S.-H."/>
        </authorList>
    </citation>
    <scope>NUCLEOTIDE SEQUENCE</scope>
    <source>
        <strain evidence="7">IMCC8485</strain>
    </source>
</reference>
<dbReference type="NCBIfam" id="NF003520">
    <property type="entry name" value="PRK05183.1"/>
    <property type="match status" value="1"/>
</dbReference>
<dbReference type="PANTHER" id="PTHR19375">
    <property type="entry name" value="HEAT SHOCK PROTEIN 70KDA"/>
    <property type="match status" value="1"/>
</dbReference>
<comment type="function">
    <text evidence="5">Chaperone involved in the maturation of iron-sulfur cluster-containing proteins. Has a low intrinsic ATPase activity which is markedly stimulated by HscB.</text>
</comment>
<dbReference type="HAMAP" id="MF_00679">
    <property type="entry name" value="HscA"/>
    <property type="match status" value="1"/>
</dbReference>
<dbReference type="PRINTS" id="PR00301">
    <property type="entry name" value="HEATSHOCK70"/>
</dbReference>
<dbReference type="InterPro" id="IPR010236">
    <property type="entry name" value="ISC_FeS_clus_asmbl_HscA"/>
</dbReference>
<protein>
    <recommendedName>
        <fullName evidence="5">Chaperone protein HscA homolog</fullName>
    </recommendedName>
</protein>
<evidence type="ECO:0000256" key="1">
    <source>
        <dbReference type="ARBA" id="ARBA00007381"/>
    </source>
</evidence>
<evidence type="ECO:0000313" key="8">
    <source>
        <dbReference type="Proteomes" id="UP001143307"/>
    </source>
</evidence>
<evidence type="ECO:0000313" key="7">
    <source>
        <dbReference type="EMBL" id="MCX2972323.1"/>
    </source>
</evidence>
<organism evidence="7 8">
    <name type="scientific">Candidatus Seongchinamella marina</name>
    <dbReference type="NCBI Taxonomy" id="2518990"/>
    <lineage>
        <taxon>Bacteria</taxon>
        <taxon>Pseudomonadati</taxon>
        <taxon>Pseudomonadota</taxon>
        <taxon>Gammaproteobacteria</taxon>
        <taxon>Cellvibrionales</taxon>
        <taxon>Halieaceae</taxon>
        <taxon>Seongchinamella</taxon>
    </lineage>
</organism>
<dbReference type="PROSITE" id="PS00329">
    <property type="entry name" value="HSP70_2"/>
    <property type="match status" value="1"/>
</dbReference>
<dbReference type="SUPFAM" id="SSF100920">
    <property type="entry name" value="Heat shock protein 70kD (HSP70), peptide-binding domain"/>
    <property type="match status" value="1"/>
</dbReference>
<evidence type="ECO:0000256" key="3">
    <source>
        <dbReference type="ARBA" id="ARBA00022840"/>
    </source>
</evidence>
<name>A0ABT3SQR3_9GAMM</name>
<dbReference type="SUPFAM" id="SSF100934">
    <property type="entry name" value="Heat shock protein 70kD (HSP70), C-terminal subdomain"/>
    <property type="match status" value="1"/>
</dbReference>
<dbReference type="InterPro" id="IPR029048">
    <property type="entry name" value="HSP70_C_sf"/>
</dbReference>